<dbReference type="AlphaFoldDB" id="A0A2N9GZ01"/>
<gene>
    <name evidence="1" type="ORF">FSB_LOCUS32481</name>
</gene>
<evidence type="ECO:0000313" key="1">
    <source>
        <dbReference type="EMBL" id="SPD04599.1"/>
    </source>
</evidence>
<protein>
    <submittedName>
        <fullName evidence="1">Uncharacterized protein</fullName>
    </submittedName>
</protein>
<accession>A0A2N9GZ01</accession>
<reference evidence="1" key="1">
    <citation type="submission" date="2018-02" db="EMBL/GenBank/DDBJ databases">
        <authorList>
            <person name="Cohen D.B."/>
            <person name="Kent A.D."/>
        </authorList>
    </citation>
    <scope>NUCLEOTIDE SEQUENCE</scope>
</reference>
<sequence length="143" mass="16289">MDSSRTHCELGLQVRGWWRARERQEAHVDLAAKSYTSAWRLVTCPLGLFLVDFDQSADHLLNRHVGFLNRCLEEVDLEMKCGSALEAHGFGSRIFDRCIWSLMDPAMLEAREGFFETVGGAYGCRVSLGKLDFSELETRDWSV</sequence>
<proteinExistence type="predicted"/>
<organism evidence="1">
    <name type="scientific">Fagus sylvatica</name>
    <name type="common">Beechnut</name>
    <dbReference type="NCBI Taxonomy" id="28930"/>
    <lineage>
        <taxon>Eukaryota</taxon>
        <taxon>Viridiplantae</taxon>
        <taxon>Streptophyta</taxon>
        <taxon>Embryophyta</taxon>
        <taxon>Tracheophyta</taxon>
        <taxon>Spermatophyta</taxon>
        <taxon>Magnoliopsida</taxon>
        <taxon>eudicotyledons</taxon>
        <taxon>Gunneridae</taxon>
        <taxon>Pentapetalae</taxon>
        <taxon>rosids</taxon>
        <taxon>fabids</taxon>
        <taxon>Fagales</taxon>
        <taxon>Fagaceae</taxon>
        <taxon>Fagus</taxon>
    </lineage>
</organism>
<name>A0A2N9GZ01_FAGSY</name>
<dbReference type="EMBL" id="OIVN01002557">
    <property type="protein sequence ID" value="SPD04599.1"/>
    <property type="molecule type" value="Genomic_DNA"/>
</dbReference>